<name>A0A833R7M1_9POAL</name>
<evidence type="ECO:0000313" key="3">
    <source>
        <dbReference type="Proteomes" id="UP000623129"/>
    </source>
</evidence>
<dbReference type="EMBL" id="SWLB01000009">
    <property type="protein sequence ID" value="KAF3334576.1"/>
    <property type="molecule type" value="Genomic_DNA"/>
</dbReference>
<comment type="caution">
    <text evidence="2">The sequence shown here is derived from an EMBL/GenBank/DDBJ whole genome shotgun (WGS) entry which is preliminary data.</text>
</comment>
<keyword evidence="3" id="KW-1185">Reference proteome</keyword>
<reference evidence="2" key="1">
    <citation type="submission" date="2020-01" db="EMBL/GenBank/DDBJ databases">
        <title>Genome sequence of Kobresia littledalei, the first chromosome-level genome in the family Cyperaceae.</title>
        <authorList>
            <person name="Qu G."/>
        </authorList>
    </citation>
    <scope>NUCLEOTIDE SEQUENCE</scope>
    <source>
        <strain evidence="2">C.B.Clarke</strain>
        <tissue evidence="2">Leaf</tissue>
    </source>
</reference>
<feature type="compositionally biased region" description="Basic and acidic residues" evidence="1">
    <location>
        <begin position="29"/>
        <end position="39"/>
    </location>
</feature>
<dbReference type="AlphaFoldDB" id="A0A833R7M1"/>
<evidence type="ECO:0000256" key="1">
    <source>
        <dbReference type="SAM" id="MobiDB-lite"/>
    </source>
</evidence>
<feature type="compositionally biased region" description="Basic and acidic residues" evidence="1">
    <location>
        <begin position="52"/>
        <end position="69"/>
    </location>
</feature>
<evidence type="ECO:0000313" key="2">
    <source>
        <dbReference type="EMBL" id="KAF3334576.1"/>
    </source>
</evidence>
<protein>
    <submittedName>
        <fullName evidence="2">Uncharacterized protein</fullName>
    </submittedName>
</protein>
<proteinExistence type="predicted"/>
<feature type="compositionally biased region" description="Basic and acidic residues" evidence="1">
    <location>
        <begin position="82"/>
        <end position="96"/>
    </location>
</feature>
<gene>
    <name evidence="2" type="ORF">FCM35_KLT21180</name>
</gene>
<dbReference type="OrthoDB" id="1684416at2759"/>
<sequence>MPKIKKERSIKIETLCDFDEVDMEVEKDGRLKDQNKQEYEITGTHQGNDAIQESRDQELREESKDRKSISFDCVPNVSGDAHATDSQDPRKETRYN</sequence>
<organism evidence="2 3">
    <name type="scientific">Carex littledalei</name>
    <dbReference type="NCBI Taxonomy" id="544730"/>
    <lineage>
        <taxon>Eukaryota</taxon>
        <taxon>Viridiplantae</taxon>
        <taxon>Streptophyta</taxon>
        <taxon>Embryophyta</taxon>
        <taxon>Tracheophyta</taxon>
        <taxon>Spermatophyta</taxon>
        <taxon>Magnoliopsida</taxon>
        <taxon>Liliopsida</taxon>
        <taxon>Poales</taxon>
        <taxon>Cyperaceae</taxon>
        <taxon>Cyperoideae</taxon>
        <taxon>Cariceae</taxon>
        <taxon>Carex</taxon>
        <taxon>Carex subgen. Euthyceras</taxon>
    </lineage>
</organism>
<accession>A0A833R7M1</accession>
<feature type="region of interest" description="Disordered" evidence="1">
    <location>
        <begin position="29"/>
        <end position="96"/>
    </location>
</feature>
<dbReference type="Proteomes" id="UP000623129">
    <property type="component" value="Unassembled WGS sequence"/>
</dbReference>